<feature type="region of interest" description="Disordered" evidence="2">
    <location>
        <begin position="84"/>
        <end position="104"/>
    </location>
</feature>
<evidence type="ECO:0000259" key="3">
    <source>
        <dbReference type="Pfam" id="PF01521"/>
    </source>
</evidence>
<dbReference type="Proteomes" id="UP000275480">
    <property type="component" value="Unassembled WGS sequence"/>
</dbReference>
<evidence type="ECO:0000256" key="2">
    <source>
        <dbReference type="SAM" id="MobiDB-lite"/>
    </source>
</evidence>
<dbReference type="Gene3D" id="2.60.300.12">
    <property type="entry name" value="HesB-like domain"/>
    <property type="match status" value="1"/>
</dbReference>
<dbReference type="GO" id="GO:0005506">
    <property type="term" value="F:iron ion binding"/>
    <property type="evidence" value="ECO:0007669"/>
    <property type="project" value="TreeGrafter"/>
</dbReference>
<dbReference type="InterPro" id="IPR016092">
    <property type="entry name" value="ATAP"/>
</dbReference>
<dbReference type="InterPro" id="IPR000361">
    <property type="entry name" value="ATAP_core_dom"/>
</dbReference>
<dbReference type="GO" id="GO:0051537">
    <property type="term" value="F:2 iron, 2 sulfur cluster binding"/>
    <property type="evidence" value="ECO:0007669"/>
    <property type="project" value="TreeGrafter"/>
</dbReference>
<evidence type="ECO:0000313" key="4">
    <source>
        <dbReference type="EMBL" id="RMZ38635.1"/>
    </source>
</evidence>
<dbReference type="PANTHER" id="PTHR43011">
    <property type="entry name" value="IRON-SULFUR CLUSTER ASSEMBLY 2 HOMOLOG, MITOCHONDRIAL"/>
    <property type="match status" value="1"/>
</dbReference>
<feature type="compositionally biased region" description="Polar residues" evidence="2">
    <location>
        <begin position="84"/>
        <end position="95"/>
    </location>
</feature>
<dbReference type="FunFam" id="2.60.300.12:FF:000014">
    <property type="entry name" value="Iron-sulfur cluster assembly accessory protein Isa2, putative"/>
    <property type="match status" value="1"/>
</dbReference>
<evidence type="ECO:0000256" key="1">
    <source>
        <dbReference type="ARBA" id="ARBA00006718"/>
    </source>
</evidence>
<dbReference type="GO" id="GO:0051539">
    <property type="term" value="F:4 iron, 4 sulfur cluster binding"/>
    <property type="evidence" value="ECO:0007669"/>
    <property type="project" value="TreeGrafter"/>
</dbReference>
<dbReference type="GO" id="GO:0005739">
    <property type="term" value="C:mitochondrion"/>
    <property type="evidence" value="ECO:0007669"/>
    <property type="project" value="TreeGrafter"/>
</dbReference>
<evidence type="ECO:0000313" key="5">
    <source>
        <dbReference type="Proteomes" id="UP000275480"/>
    </source>
</evidence>
<dbReference type="Pfam" id="PF01521">
    <property type="entry name" value="Fe-S_biosyn"/>
    <property type="match status" value="1"/>
</dbReference>
<name>A0AB74BXT8_ASPFL</name>
<comment type="similarity">
    <text evidence="1">Belongs to the HesB/IscA family.</text>
</comment>
<reference evidence="4 5" key="1">
    <citation type="submission" date="2018-07" db="EMBL/GenBank/DDBJ databases">
        <title>Identification of spontaneous genetic mutation associated with occurrence of a yellow conidial color mutant of Aspergillus flavus.</title>
        <authorList>
            <person name="Chang P.-K."/>
            <person name="Mack B.M."/>
            <person name="Scharfenstein L."/>
            <person name="Gilbert M.K."/>
        </authorList>
    </citation>
    <scope>NUCLEOTIDE SEQUENCE [LARGE SCALE GENOMIC DNA]</scope>
    <source>
        <strain evidence="4 5">CA14</strain>
    </source>
</reference>
<sequence>MSRSMLSSAARQLWRQRSPRTGVSAFPSSKPRSSISASFSDSTPRRSISYAICESKTNRLTSPRRSLPAIVRLQQRCAFSSTSTRPATKVIQNPRTGEDGNPLTIEISPRAAERLREVTDPTSSPSVLKEENPYHHLRITVTSGGCHGFQYMMSLEAASKIDPEEDTVFEAEYSPEEGSSEAAGQAKVVMDEPSLELLYGSTVDYTMELIGSQFKIVDNPRATSNCGCGTSFDVTD</sequence>
<feature type="compositionally biased region" description="Low complexity" evidence="2">
    <location>
        <begin position="24"/>
        <end position="40"/>
    </location>
</feature>
<dbReference type="PANTHER" id="PTHR43011:SF1">
    <property type="entry name" value="IRON-SULFUR CLUSTER ASSEMBLY 2 HOMOLOG, MITOCHONDRIAL"/>
    <property type="match status" value="1"/>
</dbReference>
<proteinExistence type="inferred from homology"/>
<dbReference type="EMBL" id="QQZZ01000145">
    <property type="protein sequence ID" value="RMZ38635.1"/>
    <property type="molecule type" value="Genomic_DNA"/>
</dbReference>
<dbReference type="InterPro" id="IPR035903">
    <property type="entry name" value="HesB-like_dom_sf"/>
</dbReference>
<dbReference type="GO" id="GO:0016226">
    <property type="term" value="P:iron-sulfur cluster assembly"/>
    <property type="evidence" value="ECO:0007669"/>
    <property type="project" value="InterPro"/>
</dbReference>
<dbReference type="AlphaFoldDB" id="A0AB74BXT8"/>
<feature type="compositionally biased region" description="Polar residues" evidence="2">
    <location>
        <begin position="1"/>
        <end position="10"/>
    </location>
</feature>
<protein>
    <submittedName>
        <fullName evidence="4">Iron sulfur assembly protein</fullName>
    </submittedName>
</protein>
<feature type="region of interest" description="Disordered" evidence="2">
    <location>
        <begin position="1"/>
        <end position="42"/>
    </location>
</feature>
<accession>A0AB74BXT8</accession>
<feature type="domain" description="Core" evidence="3">
    <location>
        <begin position="104"/>
        <end position="229"/>
    </location>
</feature>
<comment type="caution">
    <text evidence="4">The sequence shown here is derived from an EMBL/GenBank/DDBJ whole genome shotgun (WGS) entry which is preliminary data.</text>
</comment>
<dbReference type="SUPFAM" id="SSF89360">
    <property type="entry name" value="HesB-like domain"/>
    <property type="match status" value="1"/>
</dbReference>
<gene>
    <name evidence="4" type="ORF">CA14_011987</name>
</gene>
<organism evidence="4 5">
    <name type="scientific">Aspergillus flavus</name>
    <dbReference type="NCBI Taxonomy" id="5059"/>
    <lineage>
        <taxon>Eukaryota</taxon>
        <taxon>Fungi</taxon>
        <taxon>Dikarya</taxon>
        <taxon>Ascomycota</taxon>
        <taxon>Pezizomycotina</taxon>
        <taxon>Eurotiomycetes</taxon>
        <taxon>Eurotiomycetidae</taxon>
        <taxon>Eurotiales</taxon>
        <taxon>Aspergillaceae</taxon>
        <taxon>Aspergillus</taxon>
        <taxon>Aspergillus subgen. Circumdati</taxon>
    </lineage>
</organism>
<dbReference type="NCBIfam" id="TIGR00049">
    <property type="entry name" value="iron-sulfur cluster assembly accessory protein"/>
    <property type="match status" value="1"/>
</dbReference>